<dbReference type="Proteomes" id="UP000000724">
    <property type="component" value="Contig Pc00c21"/>
</dbReference>
<keyword evidence="3" id="KW-1185">Reference proteome</keyword>
<sequence>MTEKQGIPATFHEFDRDKDFMLLSYRFMFIFFRLSLREMAVRGPSLYSSSEHPQFPISGFDVTSEDCGACGPRVSSQIPNIRIPDTAGVLNEDYGACGLCLGLVAGKQPHPKWTSCGIGPFYVSGCLSHPIQPGSFSHRVFCPLDFVEHLSGNIPRSTGSFSHVVFSQLDIHHGVIDTTMLLLQHTSIRGTLSGWKLFPPGVFSCPVLTKPQFHDNSRQSPKDIDGSALPSWNGNPFRRKIESIQHE</sequence>
<feature type="region of interest" description="Disordered" evidence="1">
    <location>
        <begin position="214"/>
        <end position="247"/>
    </location>
</feature>
<dbReference type="OrthoDB" id="10342411at2759"/>
<organism evidence="2 3">
    <name type="scientific">Penicillium rubens (strain ATCC 28089 / DSM 1075 / NRRL 1951 / Wisconsin 54-1255)</name>
    <name type="common">Penicillium chrysogenum</name>
    <dbReference type="NCBI Taxonomy" id="500485"/>
    <lineage>
        <taxon>Eukaryota</taxon>
        <taxon>Fungi</taxon>
        <taxon>Dikarya</taxon>
        <taxon>Ascomycota</taxon>
        <taxon>Pezizomycotina</taxon>
        <taxon>Eurotiomycetes</taxon>
        <taxon>Eurotiomycetidae</taxon>
        <taxon>Eurotiales</taxon>
        <taxon>Aspergillaceae</taxon>
        <taxon>Penicillium</taxon>
        <taxon>Penicillium chrysogenum species complex</taxon>
    </lineage>
</organism>
<gene>
    <name evidence="2" type="ORF">Pc21g01080</name>
    <name evidence="2" type="ORF">PCH_Pc21g01080</name>
</gene>
<dbReference type="HOGENOM" id="CLU_1124870_0_0_1"/>
<proteinExistence type="predicted"/>
<evidence type="ECO:0000313" key="3">
    <source>
        <dbReference type="Proteomes" id="UP000000724"/>
    </source>
</evidence>
<protein>
    <submittedName>
        <fullName evidence="2">Uncharacterized protein</fullName>
    </submittedName>
</protein>
<dbReference type="VEuPathDB" id="FungiDB:PCH_Pc21g01080"/>
<evidence type="ECO:0000313" key="2">
    <source>
        <dbReference type="EMBL" id="CAP95005.1"/>
    </source>
</evidence>
<evidence type="ECO:0000256" key="1">
    <source>
        <dbReference type="SAM" id="MobiDB-lite"/>
    </source>
</evidence>
<accession>B6HHX6</accession>
<dbReference type="AlphaFoldDB" id="B6HHX6"/>
<reference evidence="2 3" key="1">
    <citation type="journal article" date="2008" name="Nat. Biotechnol.">
        <title>Genome sequencing and analysis of the filamentous fungus Penicillium chrysogenum.</title>
        <authorList>
            <person name="van den Berg M.A."/>
            <person name="Albang R."/>
            <person name="Albermann K."/>
            <person name="Badger J.H."/>
            <person name="Daran J.-M."/>
            <person name="Driessen A.J.M."/>
            <person name="Garcia-Estrada C."/>
            <person name="Fedorova N.D."/>
            <person name="Harris D.M."/>
            <person name="Heijne W.H.M."/>
            <person name="Joardar V.S."/>
            <person name="Kiel J.A.K.W."/>
            <person name="Kovalchuk A."/>
            <person name="Martin J.F."/>
            <person name="Nierman W.C."/>
            <person name="Nijland J.G."/>
            <person name="Pronk J.T."/>
            <person name="Roubos J.A."/>
            <person name="van der Klei I.J."/>
            <person name="van Peij N.N.M.E."/>
            <person name="Veenhuis M."/>
            <person name="von Doehren H."/>
            <person name="Wagner C."/>
            <person name="Wortman J.R."/>
            <person name="Bovenberg R.A.L."/>
        </authorList>
    </citation>
    <scope>NUCLEOTIDE SEQUENCE [LARGE SCALE GENOMIC DNA]</scope>
    <source>
        <strain evidence="3">ATCC 28089 / DSM 1075 / NRRL 1951 / Wisconsin 54-1255</strain>
    </source>
</reference>
<dbReference type="EMBL" id="AM920436">
    <property type="protein sequence ID" value="CAP95005.1"/>
    <property type="molecule type" value="Genomic_DNA"/>
</dbReference>
<feature type="compositionally biased region" description="Basic and acidic residues" evidence="1">
    <location>
        <begin position="214"/>
        <end position="225"/>
    </location>
</feature>
<name>B6HHX6_PENRW</name>